<evidence type="ECO:0000313" key="2">
    <source>
        <dbReference type="Proteomes" id="UP000821865"/>
    </source>
</evidence>
<keyword evidence="2" id="KW-1185">Reference proteome</keyword>
<dbReference type="EMBL" id="CM023472">
    <property type="protein sequence ID" value="KAH7958399.1"/>
    <property type="molecule type" value="Genomic_DNA"/>
</dbReference>
<proteinExistence type="predicted"/>
<comment type="caution">
    <text evidence="1">The sequence shown here is derived from an EMBL/GenBank/DDBJ whole genome shotgun (WGS) entry which is preliminary data.</text>
</comment>
<name>A0ACB8D1Q9_DERSI</name>
<accession>A0ACB8D1Q9</accession>
<dbReference type="Proteomes" id="UP000821865">
    <property type="component" value="Chromosome 3"/>
</dbReference>
<reference evidence="1" key="1">
    <citation type="submission" date="2020-05" db="EMBL/GenBank/DDBJ databases">
        <title>Large-scale comparative analyses of tick genomes elucidate their genetic diversity and vector capacities.</title>
        <authorList>
            <person name="Jia N."/>
            <person name="Wang J."/>
            <person name="Shi W."/>
            <person name="Du L."/>
            <person name="Sun Y."/>
            <person name="Zhan W."/>
            <person name="Jiang J."/>
            <person name="Wang Q."/>
            <person name="Zhang B."/>
            <person name="Ji P."/>
            <person name="Sakyi L.B."/>
            <person name="Cui X."/>
            <person name="Yuan T."/>
            <person name="Jiang B."/>
            <person name="Yang W."/>
            <person name="Lam T.T.-Y."/>
            <person name="Chang Q."/>
            <person name="Ding S."/>
            <person name="Wang X."/>
            <person name="Zhu J."/>
            <person name="Ruan X."/>
            <person name="Zhao L."/>
            <person name="Wei J."/>
            <person name="Que T."/>
            <person name="Du C."/>
            <person name="Cheng J."/>
            <person name="Dai P."/>
            <person name="Han X."/>
            <person name="Huang E."/>
            <person name="Gao Y."/>
            <person name="Liu J."/>
            <person name="Shao H."/>
            <person name="Ye R."/>
            <person name="Li L."/>
            <person name="Wei W."/>
            <person name="Wang X."/>
            <person name="Wang C."/>
            <person name="Yang T."/>
            <person name="Huo Q."/>
            <person name="Li W."/>
            <person name="Guo W."/>
            <person name="Chen H."/>
            <person name="Zhou L."/>
            <person name="Ni X."/>
            <person name="Tian J."/>
            <person name="Zhou Y."/>
            <person name="Sheng Y."/>
            <person name="Liu T."/>
            <person name="Pan Y."/>
            <person name="Xia L."/>
            <person name="Li J."/>
            <person name="Zhao F."/>
            <person name="Cao W."/>
        </authorList>
    </citation>
    <scope>NUCLEOTIDE SEQUENCE</scope>
    <source>
        <strain evidence="1">Dsil-2018</strain>
    </source>
</reference>
<evidence type="ECO:0000313" key="1">
    <source>
        <dbReference type="EMBL" id="KAH7958399.1"/>
    </source>
</evidence>
<sequence>MPVVLYHIVGSAPCGFIRCLAKHIGVELNLKKLDFNKQEQRAEEFLKINPFHKVPAIDDDGFIVYESNAIAYYLLRKYSPESDLYPACIKTRTRIDQVLAAASSLLHPQLGNFIRPRYSTGTKPSAEEVKAFEENVLKNLENLIGDSKFAVGDKLTAADLCLICHVTVDLEFPCIEKAKYPKLAAYYERVKSALPYYEEILGPFAAYGKNLWDRLK</sequence>
<organism evidence="1 2">
    <name type="scientific">Dermacentor silvarum</name>
    <name type="common">Tick</name>
    <dbReference type="NCBI Taxonomy" id="543639"/>
    <lineage>
        <taxon>Eukaryota</taxon>
        <taxon>Metazoa</taxon>
        <taxon>Ecdysozoa</taxon>
        <taxon>Arthropoda</taxon>
        <taxon>Chelicerata</taxon>
        <taxon>Arachnida</taxon>
        <taxon>Acari</taxon>
        <taxon>Parasitiformes</taxon>
        <taxon>Ixodida</taxon>
        <taxon>Ixodoidea</taxon>
        <taxon>Ixodidae</taxon>
        <taxon>Rhipicephalinae</taxon>
        <taxon>Dermacentor</taxon>
    </lineage>
</organism>
<protein>
    <submittedName>
        <fullName evidence="1">Uncharacterized protein</fullName>
    </submittedName>
</protein>
<gene>
    <name evidence="1" type="ORF">HPB49_001321</name>
</gene>